<dbReference type="Proteomes" id="UP000587462">
    <property type="component" value="Unassembled WGS sequence"/>
</dbReference>
<keyword evidence="2" id="KW-1185">Reference proteome</keyword>
<organism evidence="1 2">
    <name type="scientific">Streptomyces morookaense</name>
    <name type="common">Streptoverticillium morookaense</name>
    <dbReference type="NCBI Taxonomy" id="1970"/>
    <lineage>
        <taxon>Bacteria</taxon>
        <taxon>Bacillati</taxon>
        <taxon>Actinomycetota</taxon>
        <taxon>Actinomycetes</taxon>
        <taxon>Kitasatosporales</taxon>
        <taxon>Streptomycetaceae</taxon>
        <taxon>Streptomyces</taxon>
    </lineage>
</organism>
<proteinExistence type="predicted"/>
<name>A0A7Y7B6Y1_STRMO</name>
<protein>
    <submittedName>
        <fullName evidence="1">Uncharacterized protein</fullName>
    </submittedName>
</protein>
<gene>
    <name evidence="1" type="ORF">HG542_21230</name>
</gene>
<evidence type="ECO:0000313" key="1">
    <source>
        <dbReference type="EMBL" id="NVK80165.1"/>
    </source>
</evidence>
<reference evidence="1 2" key="1">
    <citation type="submission" date="2020-04" db="EMBL/GenBank/DDBJ databases">
        <title>Draft Genome Sequence of Streptomyces morookaense DSM 40503, an 8-azaguanine-producing strain.</title>
        <authorList>
            <person name="Qi J."/>
            <person name="Gao J.-M."/>
        </authorList>
    </citation>
    <scope>NUCLEOTIDE SEQUENCE [LARGE SCALE GENOMIC DNA]</scope>
    <source>
        <strain evidence="1 2">DSM 40503</strain>
    </source>
</reference>
<comment type="caution">
    <text evidence="1">The sequence shown here is derived from an EMBL/GenBank/DDBJ whole genome shotgun (WGS) entry which is preliminary data.</text>
</comment>
<accession>A0A7Y7B6Y1</accession>
<dbReference type="EMBL" id="JABBXF010000047">
    <property type="protein sequence ID" value="NVK80165.1"/>
    <property type="molecule type" value="Genomic_DNA"/>
</dbReference>
<dbReference type="AlphaFoldDB" id="A0A7Y7B6Y1"/>
<sequence length="105" mass="11270">MLNFWPSNRPLLPDLTPVKDALRTALGEADEAERPGLERALAIVEEFASADQAATQDWARKTLAVAGVDPVAQEVKAVRALRQARHGLGLKEAVDLVKSLNAGDS</sequence>
<evidence type="ECO:0000313" key="2">
    <source>
        <dbReference type="Proteomes" id="UP000587462"/>
    </source>
</evidence>